<dbReference type="InterPro" id="IPR002376">
    <property type="entry name" value="Formyl_transf_N"/>
</dbReference>
<dbReference type="InterPro" id="IPR005794">
    <property type="entry name" value="Fmt"/>
</dbReference>
<accession>G1C7J4</accession>
<dbReference type="InterPro" id="IPR036477">
    <property type="entry name" value="Formyl_transf_N_sf"/>
</dbReference>
<reference evidence="11" key="1">
    <citation type="submission" date="2011-03" db="EMBL/GenBank/DDBJ databases">
        <title>Genes Involved in Alkane Degradation in Alcanivorax hongdengensis Strain A-11-3.</title>
        <authorList>
            <person name="Wang W."/>
        </authorList>
    </citation>
    <scope>NUCLEOTIDE SEQUENCE</scope>
    <source>
        <strain evidence="11">A-11-3</strain>
    </source>
</reference>
<comment type="catalytic activity">
    <reaction evidence="7 8">
        <text>L-methionyl-tRNA(fMet) + (6R)-10-formyltetrahydrofolate = N-formyl-L-methionyl-tRNA(fMet) + (6S)-5,6,7,8-tetrahydrofolate + H(+)</text>
        <dbReference type="Rhea" id="RHEA:24380"/>
        <dbReference type="Rhea" id="RHEA-COMP:9952"/>
        <dbReference type="Rhea" id="RHEA-COMP:9953"/>
        <dbReference type="ChEBI" id="CHEBI:15378"/>
        <dbReference type="ChEBI" id="CHEBI:57453"/>
        <dbReference type="ChEBI" id="CHEBI:78530"/>
        <dbReference type="ChEBI" id="CHEBI:78844"/>
        <dbReference type="ChEBI" id="CHEBI:195366"/>
        <dbReference type="EC" id="2.1.2.9"/>
    </reaction>
</comment>
<evidence type="ECO:0000259" key="10">
    <source>
        <dbReference type="Pfam" id="PF02911"/>
    </source>
</evidence>
<feature type="domain" description="Formyl transferase N-terminal" evidence="9">
    <location>
        <begin position="5"/>
        <end position="183"/>
    </location>
</feature>
<dbReference type="InterPro" id="IPR001555">
    <property type="entry name" value="GART_AS"/>
</dbReference>
<dbReference type="CDD" id="cd08704">
    <property type="entry name" value="Met_tRNA_FMT_C"/>
    <property type="match status" value="1"/>
</dbReference>
<evidence type="ECO:0000256" key="1">
    <source>
        <dbReference type="ARBA" id="ARBA00002606"/>
    </source>
</evidence>
<dbReference type="SUPFAM" id="SSF53328">
    <property type="entry name" value="Formyltransferase"/>
    <property type="match status" value="1"/>
</dbReference>
<dbReference type="CDD" id="cd08646">
    <property type="entry name" value="FMT_core_Met-tRNA-FMT_N"/>
    <property type="match status" value="1"/>
</dbReference>
<dbReference type="Pfam" id="PF00551">
    <property type="entry name" value="Formyl_trans_N"/>
    <property type="match status" value="1"/>
</dbReference>
<evidence type="ECO:0000256" key="2">
    <source>
        <dbReference type="ARBA" id="ARBA00010699"/>
    </source>
</evidence>
<evidence type="ECO:0000256" key="3">
    <source>
        <dbReference type="ARBA" id="ARBA00012261"/>
    </source>
</evidence>
<dbReference type="EMBL" id="JF747237">
    <property type="protein sequence ID" value="AEK10620.1"/>
    <property type="molecule type" value="Genomic_DNA"/>
</dbReference>
<dbReference type="InterPro" id="IPR011034">
    <property type="entry name" value="Formyl_transferase-like_C_sf"/>
</dbReference>
<dbReference type="FunFam" id="3.40.50.12230:FF:000001">
    <property type="entry name" value="Methionyl-tRNA formyltransferase"/>
    <property type="match status" value="1"/>
</dbReference>
<dbReference type="Pfam" id="PF02911">
    <property type="entry name" value="Formyl_trans_C"/>
    <property type="match status" value="1"/>
</dbReference>
<gene>
    <name evidence="8" type="primary">fmt</name>
</gene>
<protein>
    <recommendedName>
        <fullName evidence="4 8">Methionyl-tRNA formyltransferase</fullName>
        <ecNumber evidence="3 8">2.1.2.9</ecNumber>
    </recommendedName>
</protein>
<keyword evidence="5 8" id="KW-0808">Transferase</keyword>
<evidence type="ECO:0000256" key="8">
    <source>
        <dbReference type="HAMAP-Rule" id="MF_00182"/>
    </source>
</evidence>
<dbReference type="HAMAP" id="MF_00182">
    <property type="entry name" value="Formyl_trans"/>
    <property type="match status" value="1"/>
</dbReference>
<dbReference type="EC" id="2.1.2.9" evidence="3 8"/>
<comment type="similarity">
    <text evidence="2 8">Belongs to the Fmt family.</text>
</comment>
<evidence type="ECO:0000256" key="5">
    <source>
        <dbReference type="ARBA" id="ARBA00022679"/>
    </source>
</evidence>
<evidence type="ECO:0000256" key="7">
    <source>
        <dbReference type="ARBA" id="ARBA00048558"/>
    </source>
</evidence>
<dbReference type="PANTHER" id="PTHR11138:SF5">
    <property type="entry name" value="METHIONYL-TRNA FORMYLTRANSFERASE, MITOCHONDRIAL"/>
    <property type="match status" value="1"/>
</dbReference>
<organism evidence="11">
    <name type="scientific">Alcanivorax hongdengensis</name>
    <dbReference type="NCBI Taxonomy" id="519051"/>
    <lineage>
        <taxon>Bacteria</taxon>
        <taxon>Pseudomonadati</taxon>
        <taxon>Pseudomonadota</taxon>
        <taxon>Gammaproteobacteria</taxon>
        <taxon>Oceanospirillales</taxon>
        <taxon>Alcanivoracaceae</taxon>
        <taxon>Alcanivorax</taxon>
    </lineage>
</organism>
<dbReference type="PANTHER" id="PTHR11138">
    <property type="entry name" value="METHIONYL-TRNA FORMYLTRANSFERASE"/>
    <property type="match status" value="1"/>
</dbReference>
<evidence type="ECO:0000256" key="4">
    <source>
        <dbReference type="ARBA" id="ARBA00016014"/>
    </source>
</evidence>
<name>G1C7J4_9GAMM</name>
<dbReference type="NCBIfam" id="TIGR00460">
    <property type="entry name" value="fmt"/>
    <property type="match status" value="1"/>
</dbReference>
<keyword evidence="6 8" id="KW-0648">Protein biosynthesis</keyword>
<dbReference type="GO" id="GO:0005829">
    <property type="term" value="C:cytosol"/>
    <property type="evidence" value="ECO:0007669"/>
    <property type="project" value="TreeGrafter"/>
</dbReference>
<proteinExistence type="inferred from homology"/>
<dbReference type="InterPro" id="IPR037022">
    <property type="entry name" value="Formyl_trans_C_sf"/>
</dbReference>
<sequence length="330" mass="35417">MKPLRLAFAGTPDFAAASLQAVLDSDHQVVAVLTQPDRAAGRGKKVQQSPVKQLAASQDIAVLQPENLKGEDIRQQLRDLDLDALVVVAYGLIIPQAVLDIPRLSCLNVHGSLLPRWRGAAPIQRAITTGDTETGNTIMQMEAGLDTGPMLLSEALPIGESETGGELHDRLATQGARLLVTVLNDLEHHLANATPQPDEGVTYAHKLSKAEARLDFRLPTRALYNRIRAFNPFPVSWVPLNGQPMRIWQASESPQPGQDNDEPGHILAVDDQGIHVATGDGALILEELQLPGKRRMAVSDLLRGNPALFTVGEPLGDAIVDASGDQCGDA</sequence>
<dbReference type="Gene3D" id="3.40.50.170">
    <property type="entry name" value="Formyl transferase, N-terminal domain"/>
    <property type="match status" value="1"/>
</dbReference>
<feature type="binding site" evidence="8">
    <location>
        <begin position="112"/>
        <end position="115"/>
    </location>
    <ligand>
        <name>(6S)-5,6,7,8-tetrahydrofolate</name>
        <dbReference type="ChEBI" id="CHEBI:57453"/>
    </ligand>
</feature>
<evidence type="ECO:0000313" key="11">
    <source>
        <dbReference type="EMBL" id="AEK10620.1"/>
    </source>
</evidence>
<dbReference type="Gene3D" id="3.10.25.10">
    <property type="entry name" value="Formyl transferase, C-terminal domain"/>
    <property type="match status" value="1"/>
</dbReference>
<dbReference type="InterPro" id="IPR005793">
    <property type="entry name" value="Formyl_trans_C"/>
</dbReference>
<evidence type="ECO:0000259" key="9">
    <source>
        <dbReference type="Pfam" id="PF00551"/>
    </source>
</evidence>
<dbReference type="PROSITE" id="PS00373">
    <property type="entry name" value="GART"/>
    <property type="match status" value="1"/>
</dbReference>
<feature type="domain" description="Formyl transferase C-terminal" evidence="10">
    <location>
        <begin position="206"/>
        <end position="305"/>
    </location>
</feature>
<dbReference type="AlphaFoldDB" id="G1C7J4"/>
<evidence type="ECO:0000256" key="6">
    <source>
        <dbReference type="ARBA" id="ARBA00022917"/>
    </source>
</evidence>
<comment type="function">
    <text evidence="1 8">Attaches a formyl group to the free amino group of methionyl-tRNA(fMet). The formyl group appears to play a dual role in the initiator identity of N-formylmethionyl-tRNA by promoting its recognition by IF2 and preventing the misappropriation of this tRNA by the elongation apparatus.</text>
</comment>
<dbReference type="InterPro" id="IPR044135">
    <property type="entry name" value="Met-tRNA-FMT_C"/>
</dbReference>
<dbReference type="InterPro" id="IPR041711">
    <property type="entry name" value="Met-tRNA-FMT_N"/>
</dbReference>
<dbReference type="GO" id="GO:0004479">
    <property type="term" value="F:methionyl-tRNA formyltransferase activity"/>
    <property type="evidence" value="ECO:0007669"/>
    <property type="project" value="UniProtKB-UniRule"/>
</dbReference>
<dbReference type="SUPFAM" id="SSF50486">
    <property type="entry name" value="FMT C-terminal domain-like"/>
    <property type="match status" value="1"/>
</dbReference>